<dbReference type="InterPro" id="IPR036291">
    <property type="entry name" value="NAD(P)-bd_dom_sf"/>
</dbReference>
<comment type="caution">
    <text evidence="3">The sequence shown here is derived from an EMBL/GenBank/DDBJ whole genome shotgun (WGS) entry which is preliminary data.</text>
</comment>
<protein>
    <submittedName>
        <fullName evidence="3">SDR family oxidoreductase</fullName>
    </submittedName>
</protein>
<gene>
    <name evidence="3" type="ORF">GB928_025165</name>
</gene>
<dbReference type="Gene3D" id="3.40.50.720">
    <property type="entry name" value="NAD(P)-binding Rossmann-like Domain"/>
    <property type="match status" value="1"/>
</dbReference>
<dbReference type="PRINTS" id="PR00080">
    <property type="entry name" value="SDRFAMILY"/>
</dbReference>
<evidence type="ECO:0000313" key="4">
    <source>
        <dbReference type="Proteomes" id="UP001177080"/>
    </source>
</evidence>
<dbReference type="PANTHER" id="PTHR42879">
    <property type="entry name" value="3-OXOACYL-(ACYL-CARRIER-PROTEIN) REDUCTASE"/>
    <property type="match status" value="1"/>
</dbReference>
<accession>A0ABT8XM40</accession>
<evidence type="ECO:0000313" key="3">
    <source>
        <dbReference type="EMBL" id="MDO6124488.1"/>
    </source>
</evidence>
<comment type="similarity">
    <text evidence="1">Belongs to the short-chain dehydrogenases/reductases (SDR) family.</text>
</comment>
<keyword evidence="4" id="KW-1185">Reference proteome</keyword>
<dbReference type="Proteomes" id="UP001177080">
    <property type="component" value="Unassembled WGS sequence"/>
</dbReference>
<keyword evidence="2" id="KW-0560">Oxidoreductase</keyword>
<proteinExistence type="inferred from homology"/>
<dbReference type="PANTHER" id="PTHR42879:SF2">
    <property type="entry name" value="3-OXOACYL-[ACYL-CARRIER-PROTEIN] REDUCTASE FABG"/>
    <property type="match status" value="1"/>
</dbReference>
<reference evidence="3" key="1">
    <citation type="submission" date="2022-04" db="EMBL/GenBank/DDBJ databases">
        <title>Shinella lacus sp. nov., a novel member of the genus Shinella from water.</title>
        <authorList>
            <person name="Deng Y."/>
        </authorList>
    </citation>
    <scope>NUCLEOTIDE SEQUENCE</scope>
    <source>
        <strain evidence="3">JCM 31239</strain>
    </source>
</reference>
<dbReference type="InterPro" id="IPR002347">
    <property type="entry name" value="SDR_fam"/>
</dbReference>
<dbReference type="NCBIfam" id="NF009466">
    <property type="entry name" value="PRK12826.1-2"/>
    <property type="match status" value="1"/>
</dbReference>
<name>A0ABT8XM40_9HYPH</name>
<dbReference type="PROSITE" id="PS00061">
    <property type="entry name" value="ADH_SHORT"/>
    <property type="match status" value="1"/>
</dbReference>
<evidence type="ECO:0000256" key="1">
    <source>
        <dbReference type="ARBA" id="ARBA00006484"/>
    </source>
</evidence>
<organism evidence="3 4">
    <name type="scientific">Shinella curvata</name>
    <dbReference type="NCBI Taxonomy" id="1817964"/>
    <lineage>
        <taxon>Bacteria</taxon>
        <taxon>Pseudomonadati</taxon>
        <taxon>Pseudomonadota</taxon>
        <taxon>Alphaproteobacteria</taxon>
        <taxon>Hyphomicrobiales</taxon>
        <taxon>Rhizobiaceae</taxon>
        <taxon>Shinella</taxon>
    </lineage>
</organism>
<dbReference type="CDD" id="cd05233">
    <property type="entry name" value="SDR_c"/>
    <property type="match status" value="1"/>
</dbReference>
<dbReference type="PRINTS" id="PR00081">
    <property type="entry name" value="GDHRDH"/>
</dbReference>
<dbReference type="EMBL" id="WHSC02000013">
    <property type="protein sequence ID" value="MDO6124488.1"/>
    <property type="molecule type" value="Genomic_DNA"/>
</dbReference>
<dbReference type="InterPro" id="IPR050259">
    <property type="entry name" value="SDR"/>
</dbReference>
<dbReference type="InterPro" id="IPR020904">
    <property type="entry name" value="Sc_DH/Rdtase_CS"/>
</dbReference>
<dbReference type="Pfam" id="PF13561">
    <property type="entry name" value="adh_short_C2"/>
    <property type="match status" value="1"/>
</dbReference>
<evidence type="ECO:0000256" key="2">
    <source>
        <dbReference type="ARBA" id="ARBA00023002"/>
    </source>
</evidence>
<sequence>MPKSLTVMITAAASGIGRIIAETFAAAGHRVFVSDADARAVEEMAAANPGISASRVDVTSPEEIEAWFATVKAAAGGVDVLINNAGIAGPTERLENIAVESWHQCIDVCLNSQFLTSRCAIPLMKEKRSGSIINLSSTAGLFGYGLRTPYAAAKWAVIGLTKSMAIELGDWNIRVNAICPGSVSGDRMDRVIAAEAALRSTSPDEIRREYTKGQSIKRFTEPKEIADICLFLSSPAAGMISGQAIAIDGHTETYHI</sequence>
<dbReference type="RefSeq" id="WP_244763604.1">
    <property type="nucleotide sequence ID" value="NZ_JALJCJ010000008.1"/>
</dbReference>
<dbReference type="SUPFAM" id="SSF51735">
    <property type="entry name" value="NAD(P)-binding Rossmann-fold domains"/>
    <property type="match status" value="1"/>
</dbReference>